<dbReference type="EMBL" id="PVTX01000001">
    <property type="protein sequence ID" value="PRZ10455.1"/>
    <property type="molecule type" value="Genomic_DNA"/>
</dbReference>
<feature type="transmembrane region" description="Helical" evidence="2">
    <location>
        <begin position="35"/>
        <end position="58"/>
    </location>
</feature>
<accession>A0ABX5EL84</accession>
<keyword evidence="4" id="KW-1185">Reference proteome</keyword>
<keyword evidence="2" id="KW-0472">Membrane</keyword>
<gene>
    <name evidence="3" type="ORF">BCL65_101600</name>
</gene>
<keyword evidence="2" id="KW-0812">Transmembrane</keyword>
<organism evidence="3 4">
    <name type="scientific">Isoptericola halotolerans</name>
    <dbReference type="NCBI Taxonomy" id="300560"/>
    <lineage>
        <taxon>Bacteria</taxon>
        <taxon>Bacillati</taxon>
        <taxon>Actinomycetota</taxon>
        <taxon>Actinomycetes</taxon>
        <taxon>Micrococcales</taxon>
        <taxon>Promicromonosporaceae</taxon>
        <taxon>Isoptericola</taxon>
    </lineage>
</organism>
<name>A0ABX5EL84_9MICO</name>
<evidence type="ECO:0000256" key="2">
    <source>
        <dbReference type="SAM" id="Phobius"/>
    </source>
</evidence>
<evidence type="ECO:0000313" key="4">
    <source>
        <dbReference type="Proteomes" id="UP000239895"/>
    </source>
</evidence>
<feature type="region of interest" description="Disordered" evidence="1">
    <location>
        <begin position="1"/>
        <end position="25"/>
    </location>
</feature>
<evidence type="ECO:0000313" key="3">
    <source>
        <dbReference type="EMBL" id="PRZ10455.1"/>
    </source>
</evidence>
<reference evidence="3 4" key="1">
    <citation type="submission" date="2018-03" db="EMBL/GenBank/DDBJ databases">
        <title>Comparative analysis of microorganisms from saline springs in Andes Mountain Range, Colombia.</title>
        <authorList>
            <person name="Rubin E."/>
        </authorList>
    </citation>
    <scope>NUCLEOTIDE SEQUENCE [LARGE SCALE GENOMIC DNA]</scope>
    <source>
        <strain evidence="3 4">CG 23</strain>
    </source>
</reference>
<proteinExistence type="predicted"/>
<keyword evidence="2" id="KW-1133">Transmembrane helix</keyword>
<sequence length="221" mass="23146">MVDQRPGYMSPGFRTPGDKVHQRSSRAAAVRRRKIGLVVALVVIAAVAVVTAFVWPGFARQEAEPLPDVTVTAAPPTPTAEPADLPEDATELLSSMPGSVLQLVRLEAAEDTGFEEDTEAVEAWGLTYGDGSDGGAEVAFRVGQWADADAAGEVHGALLEAAGDTTAEGDVTVGGEVVGTYAVTPGEQPGTSVVTWRNDTVVLQARGPEQLVQDFYQAFPL</sequence>
<protein>
    <submittedName>
        <fullName evidence="3">Uncharacterized protein</fullName>
    </submittedName>
</protein>
<comment type="caution">
    <text evidence="3">The sequence shown here is derived from an EMBL/GenBank/DDBJ whole genome shotgun (WGS) entry which is preliminary data.</text>
</comment>
<dbReference type="Proteomes" id="UP000239895">
    <property type="component" value="Unassembled WGS sequence"/>
</dbReference>
<evidence type="ECO:0000256" key="1">
    <source>
        <dbReference type="SAM" id="MobiDB-lite"/>
    </source>
</evidence>